<gene>
    <name evidence="1" type="ORF">BT96DRAFT_842630</name>
</gene>
<dbReference type="AlphaFoldDB" id="A0A6A4GFH7"/>
<sequence length="220" mass="24938">MRVEERTFLAVEQVEESTVTRVYEFDELQEGDEALLVVEVNEEEFIPNWGNLAANVSIPLRSGIVGPNPSPDRLSLAFFHASVYFSSNEEAYASILQCPVVPVVRDEPVHREVAFLGSVLPNLPNHCSSLPLILNDNSFPIPIYAAAKKHYKPVHRRTVPVPTTLPEKFRVIRHFPSDPLEHLPTLNPNPPPFTPTGRYTQEQKEIIDNAHDQLFLWPEE</sequence>
<protein>
    <submittedName>
        <fullName evidence="1">Uncharacterized protein</fullName>
    </submittedName>
</protein>
<reference evidence="1" key="1">
    <citation type="journal article" date="2019" name="Environ. Microbiol.">
        <title>Fungal ecological strategies reflected in gene transcription - a case study of two litter decomposers.</title>
        <authorList>
            <person name="Barbi F."/>
            <person name="Kohler A."/>
            <person name="Barry K."/>
            <person name="Baskaran P."/>
            <person name="Daum C."/>
            <person name="Fauchery L."/>
            <person name="Ihrmark K."/>
            <person name="Kuo A."/>
            <person name="LaButti K."/>
            <person name="Lipzen A."/>
            <person name="Morin E."/>
            <person name="Grigoriev I.V."/>
            <person name="Henrissat B."/>
            <person name="Lindahl B."/>
            <person name="Martin F."/>
        </authorList>
    </citation>
    <scope>NUCLEOTIDE SEQUENCE</scope>
    <source>
        <strain evidence="1">JB14</strain>
    </source>
</reference>
<dbReference type="OrthoDB" id="2941157at2759"/>
<evidence type="ECO:0000313" key="2">
    <source>
        <dbReference type="Proteomes" id="UP000799118"/>
    </source>
</evidence>
<feature type="non-terminal residue" evidence="1">
    <location>
        <position position="220"/>
    </location>
</feature>
<name>A0A6A4GFH7_9AGAR</name>
<proteinExistence type="predicted"/>
<evidence type="ECO:0000313" key="1">
    <source>
        <dbReference type="EMBL" id="KAE9384191.1"/>
    </source>
</evidence>
<accession>A0A6A4GFH7</accession>
<organism evidence="1 2">
    <name type="scientific">Gymnopus androsaceus JB14</name>
    <dbReference type="NCBI Taxonomy" id="1447944"/>
    <lineage>
        <taxon>Eukaryota</taxon>
        <taxon>Fungi</taxon>
        <taxon>Dikarya</taxon>
        <taxon>Basidiomycota</taxon>
        <taxon>Agaricomycotina</taxon>
        <taxon>Agaricomycetes</taxon>
        <taxon>Agaricomycetidae</taxon>
        <taxon>Agaricales</taxon>
        <taxon>Marasmiineae</taxon>
        <taxon>Omphalotaceae</taxon>
        <taxon>Gymnopus</taxon>
    </lineage>
</organism>
<dbReference type="EMBL" id="ML770198">
    <property type="protein sequence ID" value="KAE9384191.1"/>
    <property type="molecule type" value="Genomic_DNA"/>
</dbReference>
<dbReference type="Proteomes" id="UP000799118">
    <property type="component" value="Unassembled WGS sequence"/>
</dbReference>
<keyword evidence="2" id="KW-1185">Reference proteome</keyword>